<comment type="function">
    <text evidence="11">DNA polymerase III is a complex, multichain enzyme responsible for most of the replicative synthesis in bacteria. This DNA polymerase also exhibits 3' to 5' exonuclease activity.</text>
</comment>
<dbReference type="Pfam" id="PF12169">
    <property type="entry name" value="DNA_pol3_gamma3"/>
    <property type="match status" value="1"/>
</dbReference>
<evidence type="ECO:0000256" key="5">
    <source>
        <dbReference type="ARBA" id="ARBA00022723"/>
    </source>
</evidence>
<dbReference type="EC" id="2.7.7.7" evidence="11"/>
<dbReference type="Proteomes" id="UP000093080">
    <property type="component" value="Unassembled WGS sequence"/>
</dbReference>
<evidence type="ECO:0000256" key="8">
    <source>
        <dbReference type="ARBA" id="ARBA00022840"/>
    </source>
</evidence>
<evidence type="ECO:0000313" key="14">
    <source>
        <dbReference type="EMBL" id="OCC16555.1"/>
    </source>
</evidence>
<dbReference type="PANTHER" id="PTHR11669:SF0">
    <property type="entry name" value="PROTEIN STICHEL-LIKE 2"/>
    <property type="match status" value="1"/>
</dbReference>
<dbReference type="GO" id="GO:0005524">
    <property type="term" value="F:ATP binding"/>
    <property type="evidence" value="ECO:0007669"/>
    <property type="project" value="UniProtKB-KW"/>
</dbReference>
<evidence type="ECO:0000256" key="6">
    <source>
        <dbReference type="ARBA" id="ARBA00022741"/>
    </source>
</evidence>
<evidence type="ECO:0000256" key="4">
    <source>
        <dbReference type="ARBA" id="ARBA00022705"/>
    </source>
</evidence>
<dbReference type="InterPro" id="IPR027417">
    <property type="entry name" value="P-loop_NTPase"/>
</dbReference>
<dbReference type="CDD" id="cd00009">
    <property type="entry name" value="AAA"/>
    <property type="match status" value="1"/>
</dbReference>
<dbReference type="Gene3D" id="3.40.50.300">
    <property type="entry name" value="P-loop containing nucleotide triphosphate hydrolases"/>
    <property type="match status" value="1"/>
</dbReference>
<keyword evidence="2 11" id="KW-0808">Transferase</keyword>
<accession>A0A1B9F9L4</accession>
<dbReference type="GO" id="GO:0003887">
    <property type="term" value="F:DNA-directed DNA polymerase activity"/>
    <property type="evidence" value="ECO:0007669"/>
    <property type="project" value="UniProtKB-KW"/>
</dbReference>
<comment type="similarity">
    <text evidence="1 11">Belongs to the DnaX/STICHEL family.</text>
</comment>
<evidence type="ECO:0000256" key="10">
    <source>
        <dbReference type="ARBA" id="ARBA00049244"/>
    </source>
</evidence>
<dbReference type="EMBL" id="MAGO01000001">
    <property type="protein sequence ID" value="OCC16555.1"/>
    <property type="molecule type" value="Genomic_DNA"/>
</dbReference>
<dbReference type="InterPro" id="IPR008921">
    <property type="entry name" value="DNA_pol3_clamp-load_cplx_C"/>
</dbReference>
<dbReference type="FunFam" id="3.40.50.300:FF:000014">
    <property type="entry name" value="DNA polymerase III subunit gamma/tau"/>
    <property type="match status" value="1"/>
</dbReference>
<comment type="caution">
    <text evidence="14">The sequence shown here is derived from an EMBL/GenBank/DDBJ whole genome shotgun (WGS) entry which is preliminary data.</text>
</comment>
<dbReference type="Pfam" id="PF22608">
    <property type="entry name" value="DNAX_ATPase_lid"/>
    <property type="match status" value="1"/>
</dbReference>
<dbReference type="GO" id="GO:0006261">
    <property type="term" value="P:DNA-templated DNA replication"/>
    <property type="evidence" value="ECO:0007669"/>
    <property type="project" value="TreeGrafter"/>
</dbReference>
<keyword evidence="9 11" id="KW-0239">DNA-directed DNA polymerase</keyword>
<dbReference type="InterPro" id="IPR045085">
    <property type="entry name" value="HLD_clamp_pol_III_gamma_tau"/>
</dbReference>
<sequence>MPGYHLLITNMSYLVLARKWRPQTFGEVIGQSHVTRTLQNAIQQGRLAHALIFSGARGVGKTSIARIVSKAINCENGPSKEPCNKCGICKEITQGASVDVVEIDGASNRGIDEIRRLRETILFQPVRCRYKVYIIDEVHMLTREAFNALLKTLEEPPSHVYFMFATTEASKLPDTIRSRCQHYEFRLLTPKEIGEHLTRICQAENLGLEPQAIDLVAKAAQGSLRDSLSLLDQVVAFGAKTKDQISEALGLIPGDVIKNIVVAILNGDPKDAILTIDRVHRFGGDLQRLTHDMLYFLRDLLLFKELGVDGESLYSNPLYELQGVDEQLIDTAIISELIHMLSNALEAIKRSSTPRILLETIVIRMSRLKEIVKIDTVIDKLEGVLKSGQYTQTPPMALGTAIPGATNSSRSTVPTKTTPSQAPSDTPLKKVTPSTRPNVDHAPAREKDVQGFMEYLQNVSPPLWSILDRVKALEIDNGILRIFCNSSFQENRLKDPKCKKELEQHSTSYFGQKIALELNGSSASKAKDKKKVAKNAVSQRLSAREALKAHPLVKEAIKTFGAKVEDIKLFE</sequence>
<dbReference type="GO" id="GO:0003677">
    <property type="term" value="F:DNA binding"/>
    <property type="evidence" value="ECO:0007669"/>
    <property type="project" value="InterPro"/>
</dbReference>
<protein>
    <recommendedName>
        <fullName evidence="11">DNA polymerase III subunit gamma/tau</fullName>
        <ecNumber evidence="11">2.7.7.7</ecNumber>
    </recommendedName>
</protein>
<evidence type="ECO:0000256" key="11">
    <source>
        <dbReference type="RuleBase" id="RU364063"/>
    </source>
</evidence>
<dbReference type="NCBIfam" id="NF004046">
    <property type="entry name" value="PRK05563.1"/>
    <property type="match status" value="1"/>
</dbReference>
<comment type="catalytic activity">
    <reaction evidence="10 11">
        <text>DNA(n) + a 2'-deoxyribonucleoside 5'-triphosphate = DNA(n+1) + diphosphate</text>
        <dbReference type="Rhea" id="RHEA:22508"/>
        <dbReference type="Rhea" id="RHEA-COMP:17339"/>
        <dbReference type="Rhea" id="RHEA-COMP:17340"/>
        <dbReference type="ChEBI" id="CHEBI:33019"/>
        <dbReference type="ChEBI" id="CHEBI:61560"/>
        <dbReference type="ChEBI" id="CHEBI:173112"/>
        <dbReference type="EC" id="2.7.7.7"/>
    </reaction>
</comment>
<evidence type="ECO:0000256" key="3">
    <source>
        <dbReference type="ARBA" id="ARBA00022695"/>
    </source>
</evidence>
<dbReference type="SUPFAM" id="SSF52540">
    <property type="entry name" value="P-loop containing nucleoside triphosphate hydrolases"/>
    <property type="match status" value="1"/>
</dbReference>
<name>A0A1B9F9L4_9BACT</name>
<dbReference type="InterPro" id="IPR022754">
    <property type="entry name" value="DNA_pol_III_gamma-3"/>
</dbReference>
<evidence type="ECO:0000313" key="15">
    <source>
        <dbReference type="Proteomes" id="UP000093080"/>
    </source>
</evidence>
<evidence type="ECO:0000256" key="9">
    <source>
        <dbReference type="ARBA" id="ARBA00022932"/>
    </source>
</evidence>
<keyword evidence="7" id="KW-0862">Zinc</keyword>
<evidence type="ECO:0000256" key="7">
    <source>
        <dbReference type="ARBA" id="ARBA00022833"/>
    </source>
</evidence>
<feature type="compositionally biased region" description="Polar residues" evidence="12">
    <location>
        <begin position="405"/>
        <end position="424"/>
    </location>
</feature>
<comment type="subunit">
    <text evidence="11">DNA polymerase III contains a core (composed of alpha, epsilon and theta chains) that associates with a tau subunit. This core dimerizes to form the POLIII' complex. PolIII' associates with the gamma complex (composed of gamma, delta, delta', psi and chi chains) and with the beta chain to form the complete DNA polymerase III complex.</text>
</comment>
<dbReference type="SMART" id="SM00382">
    <property type="entry name" value="AAA"/>
    <property type="match status" value="1"/>
</dbReference>
<dbReference type="GO" id="GO:0046872">
    <property type="term" value="F:metal ion binding"/>
    <property type="evidence" value="ECO:0007669"/>
    <property type="project" value="UniProtKB-KW"/>
</dbReference>
<keyword evidence="8 11" id="KW-0067">ATP-binding</keyword>
<keyword evidence="15" id="KW-1185">Reference proteome</keyword>
<dbReference type="NCBIfam" id="TIGR02397">
    <property type="entry name" value="dnaX_nterm"/>
    <property type="match status" value="1"/>
</dbReference>
<dbReference type="CDD" id="cd18137">
    <property type="entry name" value="HLD_clamp_pol_III_gamma_tau"/>
    <property type="match status" value="1"/>
</dbReference>
<dbReference type="FunFam" id="1.10.8.60:FF:000013">
    <property type="entry name" value="DNA polymerase III subunit gamma/tau"/>
    <property type="match status" value="1"/>
</dbReference>
<dbReference type="AlphaFoldDB" id="A0A1B9F9L4"/>
<organism evidence="14 15">
    <name type="scientific">Dissulfuribacter thermophilus</name>
    <dbReference type="NCBI Taxonomy" id="1156395"/>
    <lineage>
        <taxon>Bacteria</taxon>
        <taxon>Pseudomonadati</taxon>
        <taxon>Thermodesulfobacteriota</taxon>
        <taxon>Dissulfuribacteria</taxon>
        <taxon>Dissulfuribacterales</taxon>
        <taxon>Dissulfuribacteraceae</taxon>
        <taxon>Dissulfuribacter</taxon>
    </lineage>
</organism>
<keyword evidence="6 11" id="KW-0547">Nucleotide-binding</keyword>
<dbReference type="InterPro" id="IPR003593">
    <property type="entry name" value="AAA+_ATPase"/>
</dbReference>
<evidence type="ECO:0000259" key="13">
    <source>
        <dbReference type="SMART" id="SM00382"/>
    </source>
</evidence>
<evidence type="ECO:0000256" key="1">
    <source>
        <dbReference type="ARBA" id="ARBA00006360"/>
    </source>
</evidence>
<feature type="region of interest" description="Disordered" evidence="12">
    <location>
        <begin position="400"/>
        <end position="442"/>
    </location>
</feature>
<reference evidence="14 15" key="1">
    <citation type="submission" date="2016-06" db="EMBL/GenBank/DDBJ databases">
        <title>Respiratory ammonification of nitrate coupled to the oxidation of elemental sulfur in deep-sea autotrophic thermophilic bacteria.</title>
        <authorList>
            <person name="Slobodkina G.B."/>
            <person name="Mardanov A.V."/>
            <person name="Ravin N.V."/>
            <person name="Frolova A.A."/>
            <person name="Viryasiv M.B."/>
            <person name="Chernyh N.A."/>
            <person name="Bonch-Osmolovskaya E.A."/>
            <person name="Slobodkin A.I."/>
        </authorList>
    </citation>
    <scope>NUCLEOTIDE SEQUENCE [LARGE SCALE GENOMIC DNA]</scope>
    <source>
        <strain evidence="14 15">S69</strain>
    </source>
</reference>
<dbReference type="InterPro" id="IPR050238">
    <property type="entry name" value="DNA_Rep/Repair_Clamp_Loader"/>
</dbReference>
<dbReference type="SUPFAM" id="SSF48019">
    <property type="entry name" value="post-AAA+ oligomerization domain-like"/>
    <property type="match status" value="1"/>
</dbReference>
<evidence type="ECO:0000256" key="2">
    <source>
        <dbReference type="ARBA" id="ARBA00022679"/>
    </source>
</evidence>
<dbReference type="GO" id="GO:0009360">
    <property type="term" value="C:DNA polymerase III complex"/>
    <property type="evidence" value="ECO:0007669"/>
    <property type="project" value="InterPro"/>
</dbReference>
<keyword evidence="4 11" id="KW-0235">DNA replication</keyword>
<dbReference type="Gene3D" id="1.10.8.60">
    <property type="match status" value="1"/>
</dbReference>
<proteinExistence type="inferred from homology"/>
<dbReference type="PATRIC" id="fig|1156395.6.peg.377"/>
<dbReference type="InterPro" id="IPR012763">
    <property type="entry name" value="DNA_pol_III_sug/sutau_N"/>
</dbReference>
<gene>
    <name evidence="11" type="primary">dnaX</name>
    <name evidence="14" type="ORF">DBT_0372</name>
</gene>
<keyword evidence="5" id="KW-0479">Metal-binding</keyword>
<keyword evidence="3 11" id="KW-0548">Nucleotidyltransferase</keyword>
<feature type="domain" description="AAA+ ATPase" evidence="13">
    <location>
        <begin position="47"/>
        <end position="188"/>
    </location>
</feature>
<dbReference type="Gene3D" id="1.20.272.10">
    <property type="match status" value="1"/>
</dbReference>
<dbReference type="Pfam" id="PF13177">
    <property type="entry name" value="DNA_pol3_delta2"/>
    <property type="match status" value="1"/>
</dbReference>
<evidence type="ECO:0000256" key="12">
    <source>
        <dbReference type="SAM" id="MobiDB-lite"/>
    </source>
</evidence>
<dbReference type="STRING" id="1156395.DBT_0372"/>
<dbReference type="PANTHER" id="PTHR11669">
    <property type="entry name" value="REPLICATION FACTOR C / DNA POLYMERASE III GAMMA-TAU SUBUNIT"/>
    <property type="match status" value="1"/>
</dbReference>